<evidence type="ECO:0000313" key="2">
    <source>
        <dbReference type="Proteomes" id="UP000186931"/>
    </source>
</evidence>
<protein>
    <submittedName>
        <fullName evidence="1">Uncharacterized protein</fullName>
    </submittedName>
</protein>
<evidence type="ECO:0000313" key="1">
    <source>
        <dbReference type="EMBL" id="OFE44527.1"/>
    </source>
</evidence>
<reference evidence="1 2" key="1">
    <citation type="submission" date="2016-10" db="EMBL/GenBank/DDBJ databases">
        <title>Genome of airborne Acinetobacter sp. 5-2Ac02 in the hospital environment: Species near to Acinetobacter towneri.</title>
        <authorList>
            <person name="Barbosa B."/>
            <person name="Fernandez-Garcia L."/>
            <person name="Gato E."/>
            <person name="Leao R."/>
            <person name="Albano R."/>
            <person name="Fernandez B."/>
            <person name="Fernandez-Cuenca F."/>
            <person name="Marques E."/>
            <person name="Tomas M."/>
        </authorList>
    </citation>
    <scope>NUCLEOTIDE SEQUENCE [LARGE SCALE GENOMIC DNA]</scope>
    <source>
        <strain evidence="1 2">5-2Ac02</strain>
    </source>
</reference>
<proteinExistence type="predicted"/>
<organism evidence="1 2">
    <name type="scientific">Acinetobacter towneri</name>
    <dbReference type="NCBI Taxonomy" id="202956"/>
    <lineage>
        <taxon>Bacteria</taxon>
        <taxon>Pseudomonadati</taxon>
        <taxon>Pseudomonadota</taxon>
        <taxon>Gammaproteobacteria</taxon>
        <taxon>Moraxellales</taxon>
        <taxon>Moraxellaceae</taxon>
        <taxon>Acinetobacter</taxon>
    </lineage>
</organism>
<dbReference type="STRING" id="202956.BJN41_08305"/>
<comment type="caution">
    <text evidence="1">The sequence shown here is derived from an EMBL/GenBank/DDBJ whole genome shotgun (WGS) entry which is preliminary data.</text>
</comment>
<gene>
    <name evidence="1" type="ORF">BJN41_08305</name>
</gene>
<name>A0A1E8E4J1_9GAMM</name>
<sequence>MNAEVLNVGQRRLAIQRALQHYFHGARLDQVVGYWEQEYSAKPAFVLNRFLSEICTTEELKQNRKEMLKQVLYELTIIEKDELLQTNTKAQTVNVSAQYHAYIDFVAEVLHAVLEQDTDDFLDTLKMQLLRDRILLNDSSAMYNTTLAMMDRAQAKDYAKAITSLYQVLCEFYGPQRSDQVFAQARLMIKAKYPEADLHQLL</sequence>
<dbReference type="AlphaFoldDB" id="A0A1E8E4J1"/>
<dbReference type="RefSeq" id="WP_070152846.1">
    <property type="nucleotide sequence ID" value="NZ_MKQS01000002.1"/>
</dbReference>
<accession>A0A1E8E4J1</accession>
<dbReference type="Proteomes" id="UP000186931">
    <property type="component" value="Unassembled WGS sequence"/>
</dbReference>
<dbReference type="EMBL" id="MKQS01000002">
    <property type="protein sequence ID" value="OFE44527.1"/>
    <property type="molecule type" value="Genomic_DNA"/>
</dbReference>